<evidence type="ECO:0000313" key="1">
    <source>
        <dbReference type="EMBL" id="RAK89645.1"/>
    </source>
</evidence>
<dbReference type="Proteomes" id="UP000249748">
    <property type="component" value="Unassembled WGS sequence"/>
</dbReference>
<name>A0ACD1IH72_9EURO</name>
<evidence type="ECO:0000313" key="2">
    <source>
        <dbReference type="Proteomes" id="UP000249748"/>
    </source>
</evidence>
<proteinExistence type="predicted"/>
<dbReference type="EMBL" id="KZ824547">
    <property type="protein sequence ID" value="RAK89645.1"/>
    <property type="molecule type" value="Genomic_DNA"/>
</dbReference>
<keyword evidence="2" id="KW-1185">Reference proteome</keyword>
<gene>
    <name evidence="1" type="ORF">BO79DRAFT_217105</name>
</gene>
<reference evidence="1" key="1">
    <citation type="submission" date="2018-02" db="EMBL/GenBank/DDBJ databases">
        <title>The genomes of Aspergillus section Nigri reveals drivers in fungal speciation.</title>
        <authorList>
            <consortium name="DOE Joint Genome Institute"/>
            <person name="Vesth T.C."/>
            <person name="Nybo J."/>
            <person name="Theobald S."/>
            <person name="Brandl J."/>
            <person name="Frisvad J.C."/>
            <person name="Nielsen K.F."/>
            <person name="Lyhne E.K."/>
            <person name="Kogle M.E."/>
            <person name="Kuo A."/>
            <person name="Riley R."/>
            <person name="Clum A."/>
            <person name="Nolan M."/>
            <person name="Lipzen A."/>
            <person name="Salamov A."/>
            <person name="Henrissat B."/>
            <person name="Wiebenga A."/>
            <person name="De vries R.P."/>
            <person name="Grigoriev I.V."/>
            <person name="Mortensen U.H."/>
            <person name="Andersen M.R."/>
            <person name="Baker S.E."/>
        </authorList>
    </citation>
    <scope>NUCLEOTIDE SEQUENCE</scope>
    <source>
        <strain evidence="1">CBS 115574</strain>
    </source>
</reference>
<protein>
    <submittedName>
        <fullName evidence="1">Thiolase-like protein</fullName>
    </submittedName>
</protein>
<accession>A0ACD1IH72</accession>
<organism evidence="1 2">
    <name type="scientific">Aspergillus costaricaensis CBS 115574</name>
    <dbReference type="NCBI Taxonomy" id="1448317"/>
    <lineage>
        <taxon>Eukaryota</taxon>
        <taxon>Fungi</taxon>
        <taxon>Dikarya</taxon>
        <taxon>Ascomycota</taxon>
        <taxon>Pezizomycotina</taxon>
        <taxon>Eurotiomycetes</taxon>
        <taxon>Eurotiomycetidae</taxon>
        <taxon>Eurotiales</taxon>
        <taxon>Aspergillaceae</taxon>
        <taxon>Aspergillus</taxon>
        <taxon>Aspergillus subgen. Circumdati</taxon>
    </lineage>
</organism>
<sequence length="393" mass="41481">MGNTLSASPSSGGQPQKQEVPLKGDEAMITGMGTEWPSRLIVPEELNDYASKIYPDNPPWLQALLKINTKTGIETRPVVDLWDDPRWLGASPPTAEDVDEEFRKYSVELSTKAALKALRESNIEPSSITHIVSVTVTNGGAPGFDQFVARELGLSPSAERILLSGIGCGGGCAALRVASTIASAATYRNQAARILVVACELCSIQIRAELHASSQSGITGVGPALFSDGAAALVLCNPLGMSDKTPKQFAVVDQRTGVAPGTLDEMSYKVSTHGFLASISKNIPKLAVASIKAPFQSLIQSNGMSSASPTDFHWALHPGGKAVIQGAQDALNLPDDALAASNEIYRTRGNTSSVAVLAVLDKVRELKLESPNVVACSFGPGLTTEMTLLRRMV</sequence>